<dbReference type="InterPro" id="IPR021135">
    <property type="entry name" value="PEP_COase"/>
</dbReference>
<dbReference type="OrthoDB" id="9758461at2"/>
<dbReference type="InterPro" id="IPR015813">
    <property type="entry name" value="Pyrv/PenolPyrv_kinase-like_dom"/>
</dbReference>
<evidence type="ECO:0000256" key="2">
    <source>
        <dbReference type="ARBA" id="ARBA00022419"/>
    </source>
</evidence>
<dbReference type="AlphaFoldDB" id="A0A494XC17"/>
<comment type="caution">
    <text evidence="3">The sequence shown here is derived from an EMBL/GenBank/DDBJ whole genome shotgun (WGS) entry which is preliminary data.</text>
</comment>
<dbReference type="GO" id="GO:0015977">
    <property type="term" value="P:carbon fixation"/>
    <property type="evidence" value="ECO:0007669"/>
    <property type="project" value="InterPro"/>
</dbReference>
<evidence type="ECO:0000313" key="3">
    <source>
        <dbReference type="EMBL" id="RKP46066.1"/>
    </source>
</evidence>
<protein>
    <recommendedName>
        <fullName evidence="2">Phosphoenolpyruvate carboxylase</fullName>
    </recommendedName>
</protein>
<organism evidence="3 4">
    <name type="scientific">Trinickia fusca</name>
    <dbReference type="NCBI Taxonomy" id="2419777"/>
    <lineage>
        <taxon>Bacteria</taxon>
        <taxon>Pseudomonadati</taxon>
        <taxon>Pseudomonadota</taxon>
        <taxon>Betaproteobacteria</taxon>
        <taxon>Burkholderiales</taxon>
        <taxon>Burkholderiaceae</taxon>
        <taxon>Trinickia</taxon>
    </lineage>
</organism>
<name>A0A494XC17_9BURK</name>
<dbReference type="RefSeq" id="WP_121279847.1">
    <property type="nucleotide sequence ID" value="NZ_RBZV01000008.1"/>
</dbReference>
<dbReference type="Proteomes" id="UP000280434">
    <property type="component" value="Unassembled WGS sequence"/>
</dbReference>
<dbReference type="SUPFAM" id="SSF51621">
    <property type="entry name" value="Phosphoenolpyruvate/pyruvate domain"/>
    <property type="match status" value="1"/>
</dbReference>
<proteinExistence type="predicted"/>
<dbReference type="PANTHER" id="PTHR30523:SF6">
    <property type="entry name" value="PHOSPHOENOLPYRUVATE CARBOXYLASE"/>
    <property type="match status" value="1"/>
</dbReference>
<sequence length="898" mass="101673">MSAENLQLQGYFHEDFPSENLARPRETFHQLWAMFEEIVRNDGRNAHCRRALQDIRAFEFLRGKNAQLVEQIGRDFFTLKDADERRTLVKAMLVKQLLTELAMRTSATRHYMGEALSDHLPTPADWTRTPESVQLNIGILSKETEQLRFGVVKALQALGTQVEREAPARDIEAALRGLWDAIWDEVDGTDTDFQILYAHSLYDHLPRATRELRETLAAVAGKDVALDAWLHPFTWLHADKDGRPYDTNAHTARLVLAMEDAVRGRYREDLAALLATHPGDAPLSEALRRLDRAEPDAFEEPEQLLRLIATSRARGDARLDDLVLRIKTFGFFFAKLEYRENAGMFDSVLDEILPPEIIGATLGRAPRRYAELDTHEKVQLLTDLQREGSAHRPLAIWQAYWRKTEAEFEARRQRHPNGDYLELLKTDPAYIRMLDAKTMVERFEMIRDGVERMPIHGIAESDGIDGPLAVLFFMEAAGLRNGIDVALQPEDIEGAETTLAHIRELYENPVYKAHLQLRGAKQYITFGPSDTGKQGGKAMHKANMRIANLHKAIAKEHGVEAVLHVILGYEHARCNGPIAEAMREYSALESQETRFMMAGCAEMRSHLLTPERAVHCLKGLFAMHLDAPRQDASLAEIERERGFWTSVVRQYQKIFFEHPALPNLLKALARFDVVGATAKGTRPPSRIFNIENFESRPDAIRAIPWTRALLVGGIHSELIGAGVLADEPAVRLAAKFRSNPSFSAYVKNIAYALARTDMDCAWLTVLGELPSREVVERWAAELNESAAEPAHRMLASLHLEVVRAKRFVYKALHGHEPYDDAWSLAAITLLARWPGLQQEVAWKEDNLRIYRLLLPYLRRDPAFLRSDAVHDFYSGLLAAANTDTGIVHPRAVDAMGWH</sequence>
<keyword evidence="3" id="KW-0670">Pyruvate</keyword>
<dbReference type="GO" id="GO:0008964">
    <property type="term" value="F:phosphoenolpyruvate carboxylase activity"/>
    <property type="evidence" value="ECO:0007669"/>
    <property type="project" value="InterPro"/>
</dbReference>
<dbReference type="GO" id="GO:0006099">
    <property type="term" value="P:tricarboxylic acid cycle"/>
    <property type="evidence" value="ECO:0007669"/>
    <property type="project" value="InterPro"/>
</dbReference>
<reference evidence="3 4" key="1">
    <citation type="submission" date="2018-10" db="EMBL/GenBank/DDBJ databases">
        <title>Paraburkholderia sp. 7MK8-2, isolated from soil.</title>
        <authorList>
            <person name="Gao Z.-H."/>
            <person name="Qiu L.-H."/>
        </authorList>
    </citation>
    <scope>NUCLEOTIDE SEQUENCE [LARGE SCALE GENOMIC DNA]</scope>
    <source>
        <strain evidence="3 4">7MK8-2</strain>
    </source>
</reference>
<dbReference type="GO" id="GO:0005829">
    <property type="term" value="C:cytosol"/>
    <property type="evidence" value="ECO:0007669"/>
    <property type="project" value="TreeGrafter"/>
</dbReference>
<comment type="function">
    <text evidence="1">Forms oxaloacetate, a four-carbon dicarboxylic acid source for the tricarboxylic acid cycle.</text>
</comment>
<accession>A0A494XC17</accession>
<evidence type="ECO:0000313" key="4">
    <source>
        <dbReference type="Proteomes" id="UP000280434"/>
    </source>
</evidence>
<dbReference type="EMBL" id="RBZV01000008">
    <property type="protein sequence ID" value="RKP46066.1"/>
    <property type="molecule type" value="Genomic_DNA"/>
</dbReference>
<dbReference type="PANTHER" id="PTHR30523">
    <property type="entry name" value="PHOSPHOENOLPYRUVATE CARBOXYLASE"/>
    <property type="match status" value="1"/>
</dbReference>
<dbReference type="Pfam" id="PF00311">
    <property type="entry name" value="PEPcase"/>
    <property type="match status" value="1"/>
</dbReference>
<keyword evidence="4" id="KW-1185">Reference proteome</keyword>
<gene>
    <name evidence="3" type="ORF">D7S89_19065</name>
</gene>
<evidence type="ECO:0000256" key="1">
    <source>
        <dbReference type="ARBA" id="ARBA00003670"/>
    </source>
</evidence>